<keyword evidence="7" id="KW-1185">Reference proteome</keyword>
<accession>A0A927AZY8</accession>
<evidence type="ECO:0000256" key="4">
    <source>
        <dbReference type="RuleBase" id="RU003345"/>
    </source>
</evidence>
<feature type="active site" evidence="3">
    <location>
        <position position="264"/>
    </location>
</feature>
<dbReference type="EMBL" id="JACXAA010000003">
    <property type="protein sequence ID" value="MBD2752991.1"/>
    <property type="molecule type" value="Genomic_DNA"/>
</dbReference>
<evidence type="ECO:0000313" key="6">
    <source>
        <dbReference type="EMBL" id="MBD2752991.1"/>
    </source>
</evidence>
<dbReference type="Pfam" id="PF00171">
    <property type="entry name" value="Aldedh"/>
    <property type="match status" value="1"/>
</dbReference>
<dbReference type="FunFam" id="3.40.605.10:FF:000005">
    <property type="entry name" value="Succinate-semialdehyde dehydrogenase I"/>
    <property type="match status" value="1"/>
</dbReference>
<dbReference type="GO" id="GO:0004777">
    <property type="term" value="F:succinate-semialdehyde dehydrogenase (NAD+) activity"/>
    <property type="evidence" value="ECO:0007669"/>
    <property type="project" value="TreeGrafter"/>
</dbReference>
<comment type="caution">
    <text evidence="6">The sequence shown here is derived from an EMBL/GenBank/DDBJ whole genome shotgun (WGS) entry which is preliminary data.</text>
</comment>
<dbReference type="Proteomes" id="UP000653797">
    <property type="component" value="Unassembled WGS sequence"/>
</dbReference>
<comment type="similarity">
    <text evidence="1 4">Belongs to the aldehyde dehydrogenase family.</text>
</comment>
<dbReference type="SUPFAM" id="SSF53720">
    <property type="entry name" value="ALDH-like"/>
    <property type="match status" value="1"/>
</dbReference>
<sequence>MNSISTNQDFQTANSLIRTQAYVNGQWVNAASGATFDVINPATGDVVATVTDMDQHDVRQVIDVAHNAWPAYRDLTAKERAAMLKKWFALILENKEELARLMTMECGKVLTESRGEVDYGASFIEWFAEEARRIYGDVIPANTRDKRIVVVKQSVGVTATITPWNFPLAMITRKVGPALAAGCPVIVKPPSETPLTALAVSELAEKAGFPPGVYNTITTSKNAEVGLELCENSKVRKLSFTGSTATGKLLMKQCASNLKKISLELGGNAPFIVFEDADIDAAVKGAIASKFRNSGQTCVCVNRLYVHDKIYDEFIGKLAKAVTALRVGNGLDVDSQIGPLINEKGLDKVKRHLDDALSKGANIMVGGHELEGLFFQPTILTGATADMIIAQDEVFGPVAPIFRFSDEKEVIEQANATPYGLASYFYSRDINRCWRVAEALDVGMVGINDGMISTEVAPFGGVKESGIGREGSKYGMDYFTEVKYMCFGGIS</sequence>
<dbReference type="PANTHER" id="PTHR43353:SF5">
    <property type="entry name" value="SUCCINATE-SEMIALDEHYDE DEHYDROGENASE, MITOCHONDRIAL"/>
    <property type="match status" value="1"/>
</dbReference>
<protein>
    <submittedName>
        <fullName evidence="6">NAD-dependent succinate-semialdehyde dehydrogenase</fullName>
    </submittedName>
</protein>
<dbReference type="InterPro" id="IPR016162">
    <property type="entry name" value="Ald_DH_N"/>
</dbReference>
<dbReference type="GO" id="GO:0009450">
    <property type="term" value="P:gamma-aminobutyric acid catabolic process"/>
    <property type="evidence" value="ECO:0007669"/>
    <property type="project" value="InterPro"/>
</dbReference>
<dbReference type="CDD" id="cd07103">
    <property type="entry name" value="ALDH_F5_SSADH_GabD"/>
    <property type="match status" value="1"/>
</dbReference>
<dbReference type="PROSITE" id="PS00070">
    <property type="entry name" value="ALDEHYDE_DEHYDR_CYS"/>
    <property type="match status" value="1"/>
</dbReference>
<name>A0A927AZY8_9BACT</name>
<organism evidence="6 7">
    <name type="scientific">Spirosoma validum</name>
    <dbReference type="NCBI Taxonomy" id="2771355"/>
    <lineage>
        <taxon>Bacteria</taxon>
        <taxon>Pseudomonadati</taxon>
        <taxon>Bacteroidota</taxon>
        <taxon>Cytophagia</taxon>
        <taxon>Cytophagales</taxon>
        <taxon>Cytophagaceae</taxon>
        <taxon>Spirosoma</taxon>
    </lineage>
</organism>
<proteinExistence type="inferred from homology"/>
<dbReference type="RefSeq" id="WP_191038642.1">
    <property type="nucleotide sequence ID" value="NZ_JACXAA010000003.1"/>
</dbReference>
<dbReference type="AlphaFoldDB" id="A0A927AZY8"/>
<dbReference type="FunFam" id="3.40.309.10:FF:000004">
    <property type="entry name" value="Succinate-semialdehyde dehydrogenase I"/>
    <property type="match status" value="1"/>
</dbReference>
<gene>
    <name evidence="6" type="ORF">IC230_08840</name>
</gene>
<evidence type="ECO:0000256" key="3">
    <source>
        <dbReference type="PROSITE-ProRule" id="PRU10007"/>
    </source>
</evidence>
<dbReference type="InterPro" id="IPR016161">
    <property type="entry name" value="Ald_DH/histidinol_DH"/>
</dbReference>
<dbReference type="Gene3D" id="3.40.309.10">
    <property type="entry name" value="Aldehyde Dehydrogenase, Chain A, domain 2"/>
    <property type="match status" value="1"/>
</dbReference>
<evidence type="ECO:0000256" key="1">
    <source>
        <dbReference type="ARBA" id="ARBA00009986"/>
    </source>
</evidence>
<dbReference type="Gene3D" id="3.40.605.10">
    <property type="entry name" value="Aldehyde Dehydrogenase, Chain A, domain 1"/>
    <property type="match status" value="1"/>
</dbReference>
<dbReference type="NCBIfam" id="TIGR01780">
    <property type="entry name" value="SSADH"/>
    <property type="match status" value="1"/>
</dbReference>
<dbReference type="InterPro" id="IPR050740">
    <property type="entry name" value="Aldehyde_DH_Superfamily"/>
</dbReference>
<evidence type="ECO:0000256" key="2">
    <source>
        <dbReference type="ARBA" id="ARBA00023002"/>
    </source>
</evidence>
<keyword evidence="2 4" id="KW-0560">Oxidoreductase</keyword>
<dbReference type="PANTHER" id="PTHR43353">
    <property type="entry name" value="SUCCINATE-SEMIALDEHYDE DEHYDROGENASE, MITOCHONDRIAL"/>
    <property type="match status" value="1"/>
</dbReference>
<dbReference type="InterPro" id="IPR029510">
    <property type="entry name" value="Ald_DH_CS_GLU"/>
</dbReference>
<evidence type="ECO:0000259" key="5">
    <source>
        <dbReference type="Pfam" id="PF00171"/>
    </source>
</evidence>
<dbReference type="InterPro" id="IPR016163">
    <property type="entry name" value="Ald_DH_C"/>
</dbReference>
<dbReference type="InterPro" id="IPR010102">
    <property type="entry name" value="Succ_semiAld_DH"/>
</dbReference>
<dbReference type="PROSITE" id="PS00687">
    <property type="entry name" value="ALDEHYDE_DEHYDR_GLU"/>
    <property type="match status" value="1"/>
</dbReference>
<evidence type="ECO:0000313" key="7">
    <source>
        <dbReference type="Proteomes" id="UP000653797"/>
    </source>
</evidence>
<dbReference type="InterPro" id="IPR016160">
    <property type="entry name" value="Ald_DH_CS_CYS"/>
</dbReference>
<reference evidence="6" key="1">
    <citation type="submission" date="2020-09" db="EMBL/GenBank/DDBJ databases">
        <authorList>
            <person name="Kim M.K."/>
        </authorList>
    </citation>
    <scope>NUCLEOTIDE SEQUENCE</scope>
    <source>
        <strain evidence="6">BT704</strain>
    </source>
</reference>
<dbReference type="InterPro" id="IPR015590">
    <property type="entry name" value="Aldehyde_DH_dom"/>
</dbReference>
<feature type="domain" description="Aldehyde dehydrogenase" evidence="5">
    <location>
        <begin position="27"/>
        <end position="484"/>
    </location>
</feature>